<gene>
    <name evidence="3" type="ORF">B1812_02055</name>
</gene>
<dbReference type="STRING" id="655015.B1812_02055"/>
<feature type="region of interest" description="Disordered" evidence="1">
    <location>
        <begin position="149"/>
        <end position="172"/>
    </location>
</feature>
<keyword evidence="4" id="KW-1185">Reference proteome</keyword>
<evidence type="ECO:0000256" key="1">
    <source>
        <dbReference type="SAM" id="MobiDB-lite"/>
    </source>
</evidence>
<dbReference type="OrthoDB" id="109506at2"/>
<reference evidence="3 4" key="1">
    <citation type="submission" date="2017-02" db="EMBL/GenBank/DDBJ databases">
        <authorList>
            <person name="Peterson S.W."/>
        </authorList>
    </citation>
    <scope>NUCLEOTIDE SEQUENCE [LARGE SCALE GENOMIC DNA]</scope>
    <source>
        <strain evidence="3 4">S285</strain>
    </source>
</reference>
<dbReference type="AlphaFoldDB" id="A0A1W6MR61"/>
<evidence type="ECO:0000313" key="3">
    <source>
        <dbReference type="EMBL" id="ARN80065.1"/>
    </source>
</evidence>
<evidence type="ECO:0000256" key="2">
    <source>
        <dbReference type="SAM" id="SignalP"/>
    </source>
</evidence>
<dbReference type="EMBL" id="CP019948">
    <property type="protein sequence ID" value="ARN80065.1"/>
    <property type="molecule type" value="Genomic_DNA"/>
</dbReference>
<protein>
    <submittedName>
        <fullName evidence="3">Uncharacterized protein</fullName>
    </submittedName>
</protein>
<keyword evidence="2" id="KW-0732">Signal</keyword>
<evidence type="ECO:0000313" key="4">
    <source>
        <dbReference type="Proteomes" id="UP000193978"/>
    </source>
</evidence>
<feature type="signal peptide" evidence="2">
    <location>
        <begin position="1"/>
        <end position="19"/>
    </location>
</feature>
<organism evidence="3 4">
    <name type="scientific">Methylocystis bryophila</name>
    <dbReference type="NCBI Taxonomy" id="655015"/>
    <lineage>
        <taxon>Bacteria</taxon>
        <taxon>Pseudomonadati</taxon>
        <taxon>Pseudomonadota</taxon>
        <taxon>Alphaproteobacteria</taxon>
        <taxon>Hyphomicrobiales</taxon>
        <taxon>Methylocystaceae</taxon>
        <taxon>Methylocystis</taxon>
    </lineage>
</organism>
<dbReference type="Proteomes" id="UP000193978">
    <property type="component" value="Chromosome"/>
</dbReference>
<dbReference type="RefSeq" id="WP_085770120.1">
    <property type="nucleotide sequence ID" value="NZ_AP027149.1"/>
</dbReference>
<feature type="chain" id="PRO_5012958558" evidence="2">
    <location>
        <begin position="20"/>
        <end position="172"/>
    </location>
</feature>
<dbReference type="KEGG" id="mbry:B1812_02055"/>
<name>A0A1W6MR61_9HYPH</name>
<proteinExistence type="predicted"/>
<sequence>MSSALSCIALLALSTIAVAEDLPLDVAVDQATIQDTICSRGWAETVRPPLSVSNTIKRAKLRESGISEDDTAMFDLDYKIPLELGGSPDDPRNRELRKWPEAMEKHVADVCLWGDVCARRLTLDEARHRIWKDWRAEEESCASAAPIGGRGARLQRSFPPRGSNGLLYGVKP</sequence>
<accession>A0A1W6MR61</accession>